<dbReference type="Proteomes" id="UP000290365">
    <property type="component" value="Chromosome"/>
</dbReference>
<proteinExistence type="predicted"/>
<organism evidence="5 6">
    <name type="scientific">Ktedonosporobacter rubrisoli</name>
    <dbReference type="NCBI Taxonomy" id="2509675"/>
    <lineage>
        <taxon>Bacteria</taxon>
        <taxon>Bacillati</taxon>
        <taxon>Chloroflexota</taxon>
        <taxon>Ktedonobacteria</taxon>
        <taxon>Ktedonobacterales</taxon>
        <taxon>Ktedonosporobacteraceae</taxon>
        <taxon>Ktedonosporobacter</taxon>
    </lineage>
</organism>
<evidence type="ECO:0000259" key="4">
    <source>
        <dbReference type="PROSITE" id="PS51118"/>
    </source>
</evidence>
<keyword evidence="3" id="KW-0804">Transcription</keyword>
<dbReference type="SUPFAM" id="SSF46785">
    <property type="entry name" value="Winged helix' DNA-binding domain"/>
    <property type="match status" value="1"/>
</dbReference>
<dbReference type="InterPro" id="IPR011991">
    <property type="entry name" value="ArsR-like_HTH"/>
</dbReference>
<dbReference type="InterPro" id="IPR002577">
    <property type="entry name" value="HTH_HxlR"/>
</dbReference>
<keyword evidence="6" id="KW-1185">Reference proteome</keyword>
<dbReference type="InterPro" id="IPR036388">
    <property type="entry name" value="WH-like_DNA-bd_sf"/>
</dbReference>
<dbReference type="InterPro" id="IPR036390">
    <property type="entry name" value="WH_DNA-bd_sf"/>
</dbReference>
<name>A0A4P6JT50_KTERU</name>
<evidence type="ECO:0000256" key="2">
    <source>
        <dbReference type="ARBA" id="ARBA00023125"/>
    </source>
</evidence>
<dbReference type="EMBL" id="CP035758">
    <property type="protein sequence ID" value="QBD78749.1"/>
    <property type="molecule type" value="Genomic_DNA"/>
</dbReference>
<evidence type="ECO:0000256" key="1">
    <source>
        <dbReference type="ARBA" id="ARBA00023015"/>
    </source>
</evidence>
<dbReference type="OrthoDB" id="9792527at2"/>
<evidence type="ECO:0000313" key="5">
    <source>
        <dbReference type="EMBL" id="QBD78749.1"/>
    </source>
</evidence>
<gene>
    <name evidence="5" type="ORF">EPA93_23290</name>
</gene>
<dbReference type="KEGG" id="kbs:EPA93_23290"/>
<sequence>MEIFDEELPAEISQACATSPLRSAICFIGDMWILLIVMHLLHGPMRFNALRESMGHISSKTLSQRLKMLEEKGFVQREAFLEIPPRVEYRLTSTGQELGDVIKAIDQFAEKNFSAK</sequence>
<evidence type="ECO:0000256" key="3">
    <source>
        <dbReference type="ARBA" id="ARBA00023163"/>
    </source>
</evidence>
<reference evidence="5 6" key="1">
    <citation type="submission" date="2019-01" db="EMBL/GenBank/DDBJ databases">
        <title>Ktedonosporobacter rubrisoli SCAWS-G2.</title>
        <authorList>
            <person name="Huang Y."/>
            <person name="Yan B."/>
        </authorList>
    </citation>
    <scope>NUCLEOTIDE SEQUENCE [LARGE SCALE GENOMIC DNA]</scope>
    <source>
        <strain evidence="5 6">SCAWS-G2</strain>
    </source>
</reference>
<dbReference type="PANTHER" id="PTHR33204">
    <property type="entry name" value="TRANSCRIPTIONAL REGULATOR, MARR FAMILY"/>
    <property type="match status" value="1"/>
</dbReference>
<evidence type="ECO:0000313" key="6">
    <source>
        <dbReference type="Proteomes" id="UP000290365"/>
    </source>
</evidence>
<dbReference type="PROSITE" id="PS51118">
    <property type="entry name" value="HTH_HXLR"/>
    <property type="match status" value="1"/>
</dbReference>
<dbReference type="CDD" id="cd00090">
    <property type="entry name" value="HTH_ARSR"/>
    <property type="match status" value="1"/>
</dbReference>
<keyword evidence="2" id="KW-0238">DNA-binding</keyword>
<dbReference type="RefSeq" id="WP_129889802.1">
    <property type="nucleotide sequence ID" value="NZ_CP035758.1"/>
</dbReference>
<keyword evidence="1" id="KW-0805">Transcription regulation</keyword>
<dbReference type="GO" id="GO:0003677">
    <property type="term" value="F:DNA binding"/>
    <property type="evidence" value="ECO:0007669"/>
    <property type="project" value="UniProtKB-KW"/>
</dbReference>
<dbReference type="Pfam" id="PF01638">
    <property type="entry name" value="HxlR"/>
    <property type="match status" value="1"/>
</dbReference>
<feature type="domain" description="HTH hxlR-type" evidence="4">
    <location>
        <begin position="16"/>
        <end position="116"/>
    </location>
</feature>
<dbReference type="AlphaFoldDB" id="A0A4P6JT50"/>
<dbReference type="PANTHER" id="PTHR33204:SF37">
    <property type="entry name" value="HTH-TYPE TRANSCRIPTIONAL REGULATOR YODB"/>
    <property type="match status" value="1"/>
</dbReference>
<protein>
    <submittedName>
        <fullName evidence="5">Transcriptional regulator</fullName>
    </submittedName>
</protein>
<dbReference type="Gene3D" id="1.10.10.10">
    <property type="entry name" value="Winged helix-like DNA-binding domain superfamily/Winged helix DNA-binding domain"/>
    <property type="match status" value="1"/>
</dbReference>
<accession>A0A4P6JT50</accession>